<dbReference type="Proteomes" id="UP000295172">
    <property type="component" value="Unassembled WGS sequence"/>
</dbReference>
<evidence type="ECO:0000313" key="4">
    <source>
        <dbReference type="Proteomes" id="UP000295172"/>
    </source>
</evidence>
<feature type="domain" description="DUF5060" evidence="1">
    <location>
        <begin position="14"/>
        <end position="56"/>
    </location>
</feature>
<dbReference type="OrthoDB" id="127163at2"/>
<comment type="caution">
    <text evidence="3">The sequence shown here is derived from an EMBL/GenBank/DDBJ whole genome shotgun (WGS) entry which is preliminary data.</text>
</comment>
<name>A0A4R4X952_9ACTN</name>
<dbReference type="RefSeq" id="WP_132319323.1">
    <property type="nucleotide sequence ID" value="NZ_SMKR01000041.1"/>
</dbReference>
<accession>A0A4R4X952</accession>
<keyword evidence="4" id="KW-1185">Reference proteome</keyword>
<sequence>MTQVERWGLLELQVDGPVGVDFHHDHDGAYVESFPDGGRWLVRFMPSLEGTWHYKLADEAHSFTCTHSTTRGPVRPAGTELRRADGTSYHPLTTTWFGTEENWSEACRALAASPFDRVRLRVPQRLAQLDQQVQDLLAVDMAAEIVIPDDRFVPELVNRLAAYRNVTWCLEPTADLRSRAEQIAELDSGRHLVSAHATNDAGVPWLTHLSVPLENLRGVSALRRDYRKPVLVDACGYEGNGSTPETSLTPQEMLTRIWEGTVRGAHVAHGEWYVDGEDGPWSGGGLRPVGVVAQRLRLLREVLDELPDGVQPVDDYRDAPTLAVPGSYYLQYLGEHQFPDRTFNLPAGTYQVEVLDVWNHSVRRTHETVTDSLTVRLPGTQYQAIQIRRTS</sequence>
<evidence type="ECO:0000313" key="3">
    <source>
        <dbReference type="EMBL" id="TDD26859.1"/>
    </source>
</evidence>
<dbReference type="InterPro" id="IPR032260">
    <property type="entry name" value="DUF5060"/>
</dbReference>
<evidence type="ECO:0000259" key="2">
    <source>
        <dbReference type="Pfam" id="PF18310"/>
    </source>
</evidence>
<dbReference type="Pfam" id="PF18310">
    <property type="entry name" value="DUF5605"/>
    <property type="match status" value="1"/>
</dbReference>
<dbReference type="AlphaFoldDB" id="A0A4R4X952"/>
<protein>
    <submittedName>
        <fullName evidence="3">DUF5060 domain-containing protein</fullName>
    </submittedName>
</protein>
<dbReference type="InterPro" id="IPR041239">
    <property type="entry name" value="DUF5605"/>
</dbReference>
<reference evidence="3 4" key="1">
    <citation type="submission" date="2019-02" db="EMBL/GenBank/DDBJ databases">
        <title>Draft genome sequences of novel Actinobacteria.</title>
        <authorList>
            <person name="Sahin N."/>
            <person name="Ay H."/>
            <person name="Saygin H."/>
        </authorList>
    </citation>
    <scope>NUCLEOTIDE SEQUENCE [LARGE SCALE GENOMIC DNA]</scope>
    <source>
        <strain evidence="3 4">16K104</strain>
    </source>
</reference>
<dbReference type="EMBL" id="SMKR01000041">
    <property type="protein sequence ID" value="TDD26859.1"/>
    <property type="molecule type" value="Genomic_DNA"/>
</dbReference>
<proteinExistence type="predicted"/>
<dbReference type="Gene3D" id="3.20.20.80">
    <property type="entry name" value="Glycosidases"/>
    <property type="match status" value="1"/>
</dbReference>
<dbReference type="Gene3D" id="2.60.40.3950">
    <property type="match status" value="1"/>
</dbReference>
<evidence type="ECO:0000259" key="1">
    <source>
        <dbReference type="Pfam" id="PF16586"/>
    </source>
</evidence>
<organism evidence="3 4">
    <name type="scientific">Kribbella turkmenica</name>
    <dbReference type="NCBI Taxonomy" id="2530375"/>
    <lineage>
        <taxon>Bacteria</taxon>
        <taxon>Bacillati</taxon>
        <taxon>Actinomycetota</taxon>
        <taxon>Actinomycetes</taxon>
        <taxon>Propionibacteriales</taxon>
        <taxon>Kribbellaceae</taxon>
        <taxon>Kribbella</taxon>
    </lineage>
</organism>
<dbReference type="Pfam" id="PF16586">
    <property type="entry name" value="DUF5060"/>
    <property type="match status" value="1"/>
</dbReference>
<feature type="domain" description="DUF5605" evidence="2">
    <location>
        <begin position="318"/>
        <end position="388"/>
    </location>
</feature>
<gene>
    <name evidence="3" type="ORF">E1218_11995</name>
</gene>